<reference evidence="2 3" key="1">
    <citation type="submission" date="2018-09" db="EMBL/GenBank/DDBJ databases">
        <title>A high-quality reference genome of wild soybean provides a powerful tool to mine soybean genomes.</title>
        <authorList>
            <person name="Xie M."/>
            <person name="Chung C.Y.L."/>
            <person name="Li M.-W."/>
            <person name="Wong F.-L."/>
            <person name="Chan T.-F."/>
            <person name="Lam H.-M."/>
        </authorList>
    </citation>
    <scope>NUCLEOTIDE SEQUENCE [LARGE SCALE GENOMIC DNA]</scope>
    <source>
        <strain evidence="3">cv. W05</strain>
        <tissue evidence="2">Hypocotyl of etiolated seedlings</tissue>
    </source>
</reference>
<protein>
    <submittedName>
        <fullName evidence="2">Uncharacterized protein</fullName>
    </submittedName>
</protein>
<gene>
    <name evidence="2" type="ORF">D0Y65_019723</name>
</gene>
<evidence type="ECO:0000313" key="3">
    <source>
        <dbReference type="Proteomes" id="UP000289340"/>
    </source>
</evidence>
<dbReference type="AlphaFoldDB" id="A0A445JAS0"/>
<comment type="caution">
    <text evidence="2">The sequence shown here is derived from an EMBL/GenBank/DDBJ whole genome shotgun (WGS) entry which is preliminary data.</text>
</comment>
<evidence type="ECO:0000256" key="1">
    <source>
        <dbReference type="SAM" id="MobiDB-lite"/>
    </source>
</evidence>
<proteinExistence type="predicted"/>
<keyword evidence="3" id="KW-1185">Reference proteome</keyword>
<dbReference type="Proteomes" id="UP000289340">
    <property type="component" value="Chromosome 8"/>
</dbReference>
<feature type="region of interest" description="Disordered" evidence="1">
    <location>
        <begin position="46"/>
        <end position="82"/>
    </location>
</feature>
<dbReference type="PANTHER" id="PTHR36615:SF7">
    <property type="entry name" value="PROTEIN, PUTATIVE-RELATED"/>
    <property type="match status" value="1"/>
</dbReference>
<sequence length="120" mass="12974">MPSKVELDNLLFPVELVKRASLDRDEKIRAARTTVSVVSVHSPTVQAVQQQEKTAARQGARASGMMNGGRSFPRRFSGRPIPKRGQVKVGIVVGLANSVVSIFSRSRATRGCATPTHLAH</sequence>
<dbReference type="PANTHER" id="PTHR36615">
    <property type="entry name" value="PROTEIN, PUTATIVE-RELATED"/>
    <property type="match status" value="1"/>
</dbReference>
<evidence type="ECO:0000313" key="2">
    <source>
        <dbReference type="EMBL" id="RZB95481.1"/>
    </source>
</evidence>
<dbReference type="EMBL" id="QZWG01000008">
    <property type="protein sequence ID" value="RZB95481.1"/>
    <property type="molecule type" value="Genomic_DNA"/>
</dbReference>
<accession>A0A445JAS0</accession>
<feature type="compositionally biased region" description="Basic residues" evidence="1">
    <location>
        <begin position="72"/>
        <end position="82"/>
    </location>
</feature>
<name>A0A445JAS0_GLYSO</name>
<organism evidence="2 3">
    <name type="scientific">Glycine soja</name>
    <name type="common">Wild soybean</name>
    <dbReference type="NCBI Taxonomy" id="3848"/>
    <lineage>
        <taxon>Eukaryota</taxon>
        <taxon>Viridiplantae</taxon>
        <taxon>Streptophyta</taxon>
        <taxon>Embryophyta</taxon>
        <taxon>Tracheophyta</taxon>
        <taxon>Spermatophyta</taxon>
        <taxon>Magnoliopsida</taxon>
        <taxon>eudicotyledons</taxon>
        <taxon>Gunneridae</taxon>
        <taxon>Pentapetalae</taxon>
        <taxon>rosids</taxon>
        <taxon>fabids</taxon>
        <taxon>Fabales</taxon>
        <taxon>Fabaceae</taxon>
        <taxon>Papilionoideae</taxon>
        <taxon>50 kb inversion clade</taxon>
        <taxon>NPAAA clade</taxon>
        <taxon>indigoferoid/millettioid clade</taxon>
        <taxon>Phaseoleae</taxon>
        <taxon>Glycine</taxon>
        <taxon>Glycine subgen. Soja</taxon>
    </lineage>
</organism>